<feature type="transmembrane region" description="Helical" evidence="2">
    <location>
        <begin position="39"/>
        <end position="59"/>
    </location>
</feature>
<dbReference type="InterPro" id="IPR025403">
    <property type="entry name" value="TgpA-like_C"/>
</dbReference>
<keyword evidence="2" id="KW-0812">Transmembrane</keyword>
<name>A0A916QCR5_9BACL</name>
<feature type="transmembrane region" description="Helical" evidence="2">
    <location>
        <begin position="258"/>
        <end position="285"/>
    </location>
</feature>
<feature type="transmembrane region" description="Helical" evidence="2">
    <location>
        <begin position="12"/>
        <end position="33"/>
    </location>
</feature>
<feature type="transmembrane region" description="Helical" evidence="2">
    <location>
        <begin position="147"/>
        <end position="167"/>
    </location>
</feature>
<evidence type="ECO:0000259" key="3">
    <source>
        <dbReference type="Pfam" id="PF13559"/>
    </source>
</evidence>
<dbReference type="EMBL" id="BMAQ01000001">
    <property type="protein sequence ID" value="GFR36723.1"/>
    <property type="molecule type" value="Genomic_DNA"/>
</dbReference>
<evidence type="ECO:0000313" key="4">
    <source>
        <dbReference type="EMBL" id="GFR36723.1"/>
    </source>
</evidence>
<keyword evidence="2" id="KW-1133">Transmembrane helix</keyword>
<feature type="domain" description="Protein-glutamine gamma-glutamyltransferase-like C-terminal" evidence="3">
    <location>
        <begin position="365"/>
        <end position="433"/>
    </location>
</feature>
<sequence>MKLVYQVILRPVLAWLLETLLAMPVLLFVHLYVIPDRMFWIWIISFALFYVLGCLLRRIWSRQPLSLRHLLFMFISALYAWAVFGLSAAAAISLPAVWLALVRGGLYAAAPIQFVLTNTYYVVSIMLYFALSVVIRFSVEMAPIASLTSWFAMFALAVSLFMMNQYALNRESLQEEQQRVVTRSILWKNRLLIILFAGFILLVAGFKQLAEGLQALWNMILRIVVWFLSLGIGGEPAQQPPMNPNLQEMLPMEEQEPALFWVILEQIAMSIALVLAVVIGLFMLYKIGEALISGLRYLYQWFKGRLFTDELEQAAALDYEDEVTRLVEWNDLRKQLGERLRTFFEREPRIRWISLSNNQERIRCLYRESVIRAIQDGYRFRPSLTPRELQDDANRWRQGQGWITKELVLLYEQARYGGEEPSDQEIEQLRSRLQERKP</sequence>
<keyword evidence="2" id="KW-0472">Membrane</keyword>
<dbReference type="Proteomes" id="UP000654993">
    <property type="component" value="Unassembled WGS sequence"/>
</dbReference>
<feature type="compositionally biased region" description="Basic and acidic residues" evidence="1">
    <location>
        <begin position="427"/>
        <end position="438"/>
    </location>
</feature>
<proteinExistence type="predicted"/>
<feature type="transmembrane region" description="Helical" evidence="2">
    <location>
        <begin position="187"/>
        <end position="207"/>
    </location>
</feature>
<feature type="transmembrane region" description="Helical" evidence="2">
    <location>
        <begin position="219"/>
        <end position="238"/>
    </location>
</feature>
<dbReference type="Pfam" id="PF13559">
    <property type="entry name" value="DUF4129"/>
    <property type="match status" value="1"/>
</dbReference>
<evidence type="ECO:0000256" key="2">
    <source>
        <dbReference type="SAM" id="Phobius"/>
    </source>
</evidence>
<protein>
    <recommendedName>
        <fullName evidence="3">Protein-glutamine gamma-glutamyltransferase-like C-terminal domain-containing protein</fullName>
    </recommendedName>
</protein>
<dbReference type="RefSeq" id="WP_200965023.1">
    <property type="nucleotide sequence ID" value="NZ_BMAQ01000001.1"/>
</dbReference>
<evidence type="ECO:0000256" key="1">
    <source>
        <dbReference type="SAM" id="MobiDB-lite"/>
    </source>
</evidence>
<evidence type="ECO:0000313" key="5">
    <source>
        <dbReference type="Proteomes" id="UP000654993"/>
    </source>
</evidence>
<dbReference type="AlphaFoldDB" id="A0A916QCR5"/>
<keyword evidence="5" id="KW-1185">Reference proteome</keyword>
<reference evidence="4" key="1">
    <citation type="submission" date="2020-08" db="EMBL/GenBank/DDBJ databases">
        <authorList>
            <person name="Uke A."/>
            <person name="Chhe C."/>
            <person name="Baramee S."/>
            <person name="Kosugi A."/>
        </authorList>
    </citation>
    <scope>NUCLEOTIDE SEQUENCE</scope>
    <source>
        <strain evidence="4">DA-C8</strain>
    </source>
</reference>
<accession>A0A916QCR5</accession>
<comment type="caution">
    <text evidence="4">The sequence shown here is derived from an EMBL/GenBank/DDBJ whole genome shotgun (WGS) entry which is preliminary data.</text>
</comment>
<feature type="transmembrane region" description="Helical" evidence="2">
    <location>
        <begin position="71"/>
        <end position="98"/>
    </location>
</feature>
<feature type="transmembrane region" description="Helical" evidence="2">
    <location>
        <begin position="118"/>
        <end position="135"/>
    </location>
</feature>
<feature type="region of interest" description="Disordered" evidence="1">
    <location>
        <begin position="417"/>
        <end position="438"/>
    </location>
</feature>
<gene>
    <name evidence="4" type="ORF">PRECH8_00190</name>
</gene>
<reference evidence="4" key="2">
    <citation type="journal article" date="2021" name="Data Brief">
        <title>Draft genome sequence data of the facultative, thermophilic, xylanolytic bacterium Paenibacillus sp. strain DA-C8.</title>
        <authorList>
            <person name="Chhe C."/>
            <person name="Uke A."/>
            <person name="Baramee S."/>
            <person name="Ungkulpasvich U."/>
            <person name="Tachaapaikoon C."/>
            <person name="Pason P."/>
            <person name="Waeonukul R."/>
            <person name="Ratanakhanokchai K."/>
            <person name="Kosugi A."/>
        </authorList>
    </citation>
    <scope>NUCLEOTIDE SEQUENCE</scope>
    <source>
        <strain evidence="4">DA-C8</strain>
    </source>
</reference>
<organism evidence="4 5">
    <name type="scientific">Insulibacter thermoxylanivorax</name>
    <dbReference type="NCBI Taxonomy" id="2749268"/>
    <lineage>
        <taxon>Bacteria</taxon>
        <taxon>Bacillati</taxon>
        <taxon>Bacillota</taxon>
        <taxon>Bacilli</taxon>
        <taxon>Bacillales</taxon>
        <taxon>Paenibacillaceae</taxon>
        <taxon>Insulibacter</taxon>
    </lineage>
</organism>